<keyword evidence="1" id="KW-0812">Transmembrane</keyword>
<organism evidence="2 3">
    <name type="scientific">Hibiscus sabdariffa</name>
    <name type="common">roselle</name>
    <dbReference type="NCBI Taxonomy" id="183260"/>
    <lineage>
        <taxon>Eukaryota</taxon>
        <taxon>Viridiplantae</taxon>
        <taxon>Streptophyta</taxon>
        <taxon>Embryophyta</taxon>
        <taxon>Tracheophyta</taxon>
        <taxon>Spermatophyta</taxon>
        <taxon>Magnoliopsida</taxon>
        <taxon>eudicotyledons</taxon>
        <taxon>Gunneridae</taxon>
        <taxon>Pentapetalae</taxon>
        <taxon>rosids</taxon>
        <taxon>malvids</taxon>
        <taxon>Malvales</taxon>
        <taxon>Malvaceae</taxon>
        <taxon>Malvoideae</taxon>
        <taxon>Hibiscus</taxon>
    </lineage>
</organism>
<feature type="transmembrane region" description="Helical" evidence="1">
    <location>
        <begin position="18"/>
        <end position="34"/>
    </location>
</feature>
<protein>
    <submittedName>
        <fullName evidence="2">Uncharacterized protein</fullName>
    </submittedName>
</protein>
<keyword evidence="1" id="KW-0472">Membrane</keyword>
<proteinExistence type="predicted"/>
<name>A0ABR2DTW6_9ROSI</name>
<keyword evidence="3" id="KW-1185">Reference proteome</keyword>
<comment type="caution">
    <text evidence="2">The sequence shown here is derived from an EMBL/GenBank/DDBJ whole genome shotgun (WGS) entry which is preliminary data.</text>
</comment>
<reference evidence="2 3" key="1">
    <citation type="journal article" date="2024" name="G3 (Bethesda)">
        <title>Genome assembly of Hibiscus sabdariffa L. provides insights into metabolisms of medicinal natural products.</title>
        <authorList>
            <person name="Kim T."/>
        </authorList>
    </citation>
    <scope>NUCLEOTIDE SEQUENCE [LARGE SCALE GENOMIC DNA]</scope>
    <source>
        <strain evidence="2">TK-2024</strain>
        <tissue evidence="2">Old leaves</tissue>
    </source>
</reference>
<evidence type="ECO:0000256" key="1">
    <source>
        <dbReference type="SAM" id="Phobius"/>
    </source>
</evidence>
<sequence>MYYASVVAYHIFFNSSKYLYFLLLLSFSFLYVFMSPTEMGNIKGWGALFSAAAYAHGDGSNSFWESLHPPQISPSSLSNQTFSHFN</sequence>
<dbReference type="Proteomes" id="UP001472677">
    <property type="component" value="Unassembled WGS sequence"/>
</dbReference>
<accession>A0ABR2DTW6</accession>
<gene>
    <name evidence="2" type="ORF">V6N12_026669</name>
</gene>
<evidence type="ECO:0000313" key="3">
    <source>
        <dbReference type="Proteomes" id="UP001472677"/>
    </source>
</evidence>
<dbReference type="EMBL" id="JBBPBM010000023">
    <property type="protein sequence ID" value="KAK8545851.1"/>
    <property type="molecule type" value="Genomic_DNA"/>
</dbReference>
<keyword evidence="1" id="KW-1133">Transmembrane helix</keyword>
<evidence type="ECO:0000313" key="2">
    <source>
        <dbReference type="EMBL" id="KAK8545851.1"/>
    </source>
</evidence>